<evidence type="ECO:0000313" key="1">
    <source>
        <dbReference type="EMBL" id="MBU2709723.1"/>
    </source>
</evidence>
<reference evidence="1 2" key="1">
    <citation type="submission" date="2021-04" db="EMBL/GenBank/DDBJ databases">
        <authorList>
            <person name="Pira H."/>
            <person name="Risdian C."/>
            <person name="Wink J."/>
        </authorList>
    </citation>
    <scope>NUCLEOTIDE SEQUENCE [LARGE SCALE GENOMIC DNA]</scope>
    <source>
        <strain evidence="1 2">WH53</strain>
    </source>
</reference>
<organism evidence="1 2">
    <name type="scientific">Zooshikella harenae</name>
    <dbReference type="NCBI Taxonomy" id="2827238"/>
    <lineage>
        <taxon>Bacteria</taxon>
        <taxon>Pseudomonadati</taxon>
        <taxon>Pseudomonadota</taxon>
        <taxon>Gammaproteobacteria</taxon>
        <taxon>Oceanospirillales</taxon>
        <taxon>Zooshikellaceae</taxon>
        <taxon>Zooshikella</taxon>
    </lineage>
</organism>
<proteinExistence type="predicted"/>
<dbReference type="Proteomes" id="UP000690515">
    <property type="component" value="Unassembled WGS sequence"/>
</dbReference>
<gene>
    <name evidence="1" type="ORF">KCG35_01475</name>
</gene>
<evidence type="ECO:0000313" key="2">
    <source>
        <dbReference type="Proteomes" id="UP000690515"/>
    </source>
</evidence>
<sequence length="109" mass="12176">MVSSVGHLTLGAQYLLPSSSNTTPKSVEAIQPVARGHHSSEDESKHLAESMYKLVQTQRVNKSHHTEQSFQAHAYQVNPLPRSIRTYSEVAEFDLEYGSTELFGIDVYV</sequence>
<keyword evidence="2" id="KW-1185">Reference proteome</keyword>
<protein>
    <submittedName>
        <fullName evidence="1">Uncharacterized protein</fullName>
    </submittedName>
</protein>
<comment type="caution">
    <text evidence="1">The sequence shown here is derived from an EMBL/GenBank/DDBJ whole genome shotgun (WGS) entry which is preliminary data.</text>
</comment>
<dbReference type="EMBL" id="JAGSOY010000002">
    <property type="protein sequence ID" value="MBU2709723.1"/>
    <property type="molecule type" value="Genomic_DNA"/>
</dbReference>
<accession>A0ABS5Z710</accession>
<name>A0ABS5Z710_9GAMM</name>
<dbReference type="RefSeq" id="WP_215817890.1">
    <property type="nucleotide sequence ID" value="NZ_JAGSOY010000002.1"/>
</dbReference>